<dbReference type="RefSeq" id="WP_183671645.1">
    <property type="nucleotide sequence ID" value="NZ_BMPB01000008.1"/>
</dbReference>
<dbReference type="PANTHER" id="PTHR43687:SF1">
    <property type="entry name" value="FERREDOXIN III"/>
    <property type="match status" value="1"/>
</dbReference>
<dbReference type="PANTHER" id="PTHR43687">
    <property type="entry name" value="ADENYLYLSULFATE REDUCTASE, BETA SUBUNIT"/>
    <property type="match status" value="1"/>
</dbReference>
<feature type="domain" description="4Fe-4S ferredoxin-type" evidence="5">
    <location>
        <begin position="48"/>
        <end position="75"/>
    </location>
</feature>
<keyword evidence="7" id="KW-1185">Reference proteome</keyword>
<evidence type="ECO:0000313" key="7">
    <source>
        <dbReference type="Proteomes" id="UP000533637"/>
    </source>
</evidence>
<dbReference type="SUPFAM" id="SSF54862">
    <property type="entry name" value="4Fe-4S ferredoxins"/>
    <property type="match status" value="1"/>
</dbReference>
<feature type="domain" description="4Fe-4S ferredoxin-type" evidence="5">
    <location>
        <begin position="18"/>
        <end position="47"/>
    </location>
</feature>
<evidence type="ECO:0000259" key="5">
    <source>
        <dbReference type="PROSITE" id="PS51379"/>
    </source>
</evidence>
<dbReference type="InterPro" id="IPR050572">
    <property type="entry name" value="Fe-S_Ferredoxin"/>
</dbReference>
<evidence type="ECO:0000256" key="3">
    <source>
        <dbReference type="ARBA" id="ARBA00023004"/>
    </source>
</evidence>
<evidence type="ECO:0000313" key="6">
    <source>
        <dbReference type="EMBL" id="MBB4623634.1"/>
    </source>
</evidence>
<keyword evidence="2" id="KW-0479">Metal-binding</keyword>
<dbReference type="Proteomes" id="UP000533637">
    <property type="component" value="Unassembled WGS sequence"/>
</dbReference>
<evidence type="ECO:0000256" key="4">
    <source>
        <dbReference type="ARBA" id="ARBA00023014"/>
    </source>
</evidence>
<dbReference type="Gene3D" id="3.30.70.20">
    <property type="match status" value="1"/>
</dbReference>
<accession>A0ABR6KQ53</accession>
<dbReference type="EMBL" id="JACHOC010000007">
    <property type="protein sequence ID" value="MBB4623634.1"/>
    <property type="molecule type" value="Genomic_DNA"/>
</dbReference>
<keyword evidence="1" id="KW-0004">4Fe-4S</keyword>
<proteinExistence type="predicted"/>
<keyword evidence="3" id="KW-0408">Iron</keyword>
<dbReference type="PROSITE" id="PS51379">
    <property type="entry name" value="4FE4S_FER_2"/>
    <property type="match status" value="2"/>
</dbReference>
<dbReference type="Pfam" id="PF13187">
    <property type="entry name" value="Fer4_9"/>
    <property type="match status" value="1"/>
</dbReference>
<sequence length="75" mass="8377">MKNNEGKIKESSEDTPITQWTIDYKKCTVCGECIDACKLGLLDVKNKKIIIIDQFRCSWCGDCENACASEAIVLT</sequence>
<protein>
    <submittedName>
        <fullName evidence="6">Heterodisulfide reductase subunit A-like polyferredoxin</fullName>
    </submittedName>
</protein>
<dbReference type="InterPro" id="IPR017896">
    <property type="entry name" value="4Fe4S_Fe-S-bd"/>
</dbReference>
<reference evidence="6 7" key="1">
    <citation type="submission" date="2020-08" db="EMBL/GenBank/DDBJ databases">
        <title>Genomic Encyclopedia of Type Strains, Phase IV (KMG-IV): sequencing the most valuable type-strain genomes for metagenomic binning, comparative biology and taxonomic classification.</title>
        <authorList>
            <person name="Goeker M."/>
        </authorList>
    </citation>
    <scope>NUCLEOTIDE SEQUENCE [LARGE SCALE GENOMIC DNA]</scope>
    <source>
        <strain evidence="6 7">DSM 102983</strain>
    </source>
</reference>
<evidence type="ECO:0000256" key="1">
    <source>
        <dbReference type="ARBA" id="ARBA00022485"/>
    </source>
</evidence>
<comment type="caution">
    <text evidence="6">The sequence shown here is derived from an EMBL/GenBank/DDBJ whole genome shotgun (WGS) entry which is preliminary data.</text>
</comment>
<gene>
    <name evidence="6" type="ORF">GGQ57_003550</name>
</gene>
<evidence type="ECO:0000256" key="2">
    <source>
        <dbReference type="ARBA" id="ARBA00022723"/>
    </source>
</evidence>
<name>A0ABR6KQ53_9BACT</name>
<keyword evidence="4" id="KW-0411">Iron-sulfur</keyword>
<organism evidence="6 7">
    <name type="scientific">Parabacteroides faecis</name>
    <dbReference type="NCBI Taxonomy" id="1217282"/>
    <lineage>
        <taxon>Bacteria</taxon>
        <taxon>Pseudomonadati</taxon>
        <taxon>Bacteroidota</taxon>
        <taxon>Bacteroidia</taxon>
        <taxon>Bacteroidales</taxon>
        <taxon>Tannerellaceae</taxon>
        <taxon>Parabacteroides</taxon>
    </lineage>
</organism>